<dbReference type="KEGG" id="mrr:Moror_2673"/>
<organism evidence="3 4">
    <name type="scientific">Moniliophthora roreri (strain MCA 2997)</name>
    <name type="common">Cocoa frosty pod rot fungus</name>
    <name type="synonym">Crinipellis roreri</name>
    <dbReference type="NCBI Taxonomy" id="1381753"/>
    <lineage>
        <taxon>Eukaryota</taxon>
        <taxon>Fungi</taxon>
        <taxon>Dikarya</taxon>
        <taxon>Basidiomycota</taxon>
        <taxon>Agaricomycotina</taxon>
        <taxon>Agaricomycetes</taxon>
        <taxon>Agaricomycetidae</taxon>
        <taxon>Agaricales</taxon>
        <taxon>Marasmiineae</taxon>
        <taxon>Marasmiaceae</taxon>
        <taxon>Moniliophthora</taxon>
    </lineage>
</organism>
<dbReference type="HOGENOM" id="CLU_674527_0_0_1"/>
<reference evidence="3 4" key="1">
    <citation type="journal article" date="2014" name="BMC Genomics">
        <title>Genome and secretome analysis of the hemibiotrophic fungal pathogen, Moniliophthora roreri, which causes frosty pod rot disease of cacao: mechanisms of the biotrophic and necrotrophic phases.</title>
        <authorList>
            <person name="Meinhardt L.W."/>
            <person name="Costa G.G.L."/>
            <person name="Thomazella D.P.T."/>
            <person name="Teixeira P.J.P.L."/>
            <person name="Carazzolle M.F."/>
            <person name="Schuster S.C."/>
            <person name="Carlson J.E."/>
            <person name="Guiltinan M.J."/>
            <person name="Mieczkowski P."/>
            <person name="Farmer A."/>
            <person name="Ramaraj T."/>
            <person name="Crozier J."/>
            <person name="Davis R.E."/>
            <person name="Shao J."/>
            <person name="Melnick R.L."/>
            <person name="Pereira G.A.G."/>
            <person name="Bailey B.A."/>
        </authorList>
    </citation>
    <scope>NUCLEOTIDE SEQUENCE [LARGE SCALE GENOMIC DNA]</scope>
    <source>
        <strain evidence="3 4">MCA 2997</strain>
    </source>
</reference>
<evidence type="ECO:0000256" key="1">
    <source>
        <dbReference type="SAM" id="MobiDB-lite"/>
    </source>
</evidence>
<feature type="region of interest" description="Disordered" evidence="1">
    <location>
        <begin position="33"/>
        <end position="61"/>
    </location>
</feature>
<sequence>MLRAVRHDHGYLTGTGHPYPYSDVDSDEEIERNTALNAKPRRTKWRERKSKGAVKTRKAKRAPSIVLNPAIEARGWGVEKAAYPDFTPRGSCRPLGPDPYKQDYLIQRAPGNRPVPPDVFPPWYSGSVKNIPLPAPNDPQVNPVLTPASRVSTLPLADPWPIPLYPRPVGNFAVPDPPPRSLLNPSTTAVLAPPLPRPKGLQRLLPQRKVRLEEPPKAVYGPPPVTWRADFKRDPSLLQRICADNGVSLSSVKLHPFLRYKSRYDYGMSSDLRSPGWVLRHDEHRDLSRADNYQLATVPALRFMRLYHPLLPWYVDIMADDPSGITVKRVIETLRDELARCITTQDFYNDTLTPEDRERIRAAHKDRSSGDYTRKVDFLMNQTVFNGLIRGRDSMWLIRSSRIDGRMR</sequence>
<dbReference type="Proteomes" id="UP000017559">
    <property type="component" value="Unassembled WGS sequence"/>
</dbReference>
<comment type="caution">
    <text evidence="3">The sequence shown here is derived from an EMBL/GenBank/DDBJ whole genome shotgun (WGS) entry which is preliminary data.</text>
</comment>
<dbReference type="STRING" id="1381753.V2YIC1"/>
<name>V2YIC1_MONRO</name>
<dbReference type="InterPro" id="IPR046522">
    <property type="entry name" value="DUF6699"/>
</dbReference>
<protein>
    <recommendedName>
        <fullName evidence="2">DUF6699 domain-containing protein</fullName>
    </recommendedName>
</protein>
<dbReference type="Pfam" id="PF20415">
    <property type="entry name" value="DUF6699"/>
    <property type="match status" value="1"/>
</dbReference>
<proteinExistence type="predicted"/>
<feature type="domain" description="DUF6699" evidence="2">
    <location>
        <begin position="281"/>
        <end position="393"/>
    </location>
</feature>
<keyword evidence="4" id="KW-1185">Reference proteome</keyword>
<accession>V2YIC1</accession>
<dbReference type="AlphaFoldDB" id="V2YIC1"/>
<feature type="compositionally biased region" description="Basic residues" evidence="1">
    <location>
        <begin position="39"/>
        <end position="61"/>
    </location>
</feature>
<gene>
    <name evidence="3" type="ORF">Moror_2673</name>
</gene>
<evidence type="ECO:0000313" key="4">
    <source>
        <dbReference type="Proteomes" id="UP000017559"/>
    </source>
</evidence>
<dbReference type="EMBL" id="AWSO01000345">
    <property type="protein sequence ID" value="ESK91449.1"/>
    <property type="molecule type" value="Genomic_DNA"/>
</dbReference>
<evidence type="ECO:0000313" key="3">
    <source>
        <dbReference type="EMBL" id="ESK91449.1"/>
    </source>
</evidence>
<dbReference type="OrthoDB" id="3265169at2759"/>
<evidence type="ECO:0000259" key="2">
    <source>
        <dbReference type="Pfam" id="PF20415"/>
    </source>
</evidence>